<dbReference type="SUPFAM" id="SSF48403">
    <property type="entry name" value="Ankyrin repeat"/>
    <property type="match status" value="1"/>
</dbReference>
<dbReference type="AlphaFoldDB" id="A0A0L0D8Q9"/>
<dbReference type="Proteomes" id="UP000054408">
    <property type="component" value="Unassembled WGS sequence"/>
</dbReference>
<accession>A0A0L0D8Q9</accession>
<keyword evidence="2" id="KW-1185">Reference proteome</keyword>
<protein>
    <recommendedName>
        <fullName evidence="3">F-box domain-containing protein</fullName>
    </recommendedName>
</protein>
<dbReference type="GeneID" id="25563479"/>
<dbReference type="STRING" id="461836.A0A0L0D8Q9"/>
<evidence type="ECO:0008006" key="3">
    <source>
        <dbReference type="Google" id="ProtNLM"/>
    </source>
</evidence>
<gene>
    <name evidence="1" type="ORF">AMSG_03909</name>
</gene>
<organism evidence="1 2">
    <name type="scientific">Thecamonas trahens ATCC 50062</name>
    <dbReference type="NCBI Taxonomy" id="461836"/>
    <lineage>
        <taxon>Eukaryota</taxon>
        <taxon>Apusozoa</taxon>
        <taxon>Apusomonadida</taxon>
        <taxon>Apusomonadidae</taxon>
        <taxon>Thecamonas</taxon>
    </lineage>
</organism>
<dbReference type="InterPro" id="IPR002110">
    <property type="entry name" value="Ankyrin_rpt"/>
</dbReference>
<evidence type="ECO:0000313" key="2">
    <source>
        <dbReference type="Proteomes" id="UP000054408"/>
    </source>
</evidence>
<name>A0A0L0D8Q9_THETB</name>
<dbReference type="EMBL" id="GL349448">
    <property type="protein sequence ID" value="KNC47678.1"/>
    <property type="molecule type" value="Genomic_DNA"/>
</dbReference>
<sequence length="458" mass="48845">MPPEVLHRIVVESKVLRAKDMAALSATSKHFHTVLHDPFFENKWFAMAGLTNNLEWERYRCVSWMLRQSELMAATALQTPMARLDLSEISPDDDQSVFASVCKSVSDRPGIAVVWSIAQHAVSSAKSKGADNVDAARNELLNQVLSSIDTTSPKVARDLSIATALVARKGCVSLFTILASAVGLELQTAHSIVVKCIVDSGSPAVINAALSSCLNARQDGALLCVSHLLTLDDVEYSQKVYNSAFELAMSLGHSRVARALVSSERFAPLLYKTSNVLCALAKLGADKAVAALLADGGVDPAERNCLVLRLAARTGAVGIIAILLADARIDPAVRDNEPLLSAVAHGAASVIPLFLADERVDPTARDNQAICEAVRLGHADVVELLLADSRVDPAARDNAPLRTAVASHATDLIDKLLATGKVDASLAPVVRSKSPEPALAQSILERFKATKFAFKARK</sequence>
<dbReference type="Pfam" id="PF00023">
    <property type="entry name" value="Ank"/>
    <property type="match status" value="1"/>
</dbReference>
<reference evidence="1 2" key="1">
    <citation type="submission" date="2010-05" db="EMBL/GenBank/DDBJ databases">
        <title>The Genome Sequence of Thecamonas trahens ATCC 50062.</title>
        <authorList>
            <consortium name="The Broad Institute Genome Sequencing Platform"/>
            <person name="Russ C."/>
            <person name="Cuomo C."/>
            <person name="Shea T."/>
            <person name="Young S.K."/>
            <person name="Zeng Q."/>
            <person name="Koehrsen M."/>
            <person name="Haas B."/>
            <person name="Borodovsky M."/>
            <person name="Guigo R."/>
            <person name="Alvarado L."/>
            <person name="Berlin A."/>
            <person name="Bochicchio J."/>
            <person name="Borenstein D."/>
            <person name="Chapman S."/>
            <person name="Chen Z."/>
            <person name="Freedman E."/>
            <person name="Gellesch M."/>
            <person name="Goldberg J."/>
            <person name="Griggs A."/>
            <person name="Gujja S."/>
            <person name="Heilman E."/>
            <person name="Heiman D."/>
            <person name="Hepburn T."/>
            <person name="Howarth C."/>
            <person name="Jen D."/>
            <person name="Larson L."/>
            <person name="Mehta T."/>
            <person name="Park D."/>
            <person name="Pearson M."/>
            <person name="Roberts A."/>
            <person name="Saif S."/>
            <person name="Shenoy N."/>
            <person name="Sisk P."/>
            <person name="Stolte C."/>
            <person name="Sykes S."/>
            <person name="Thomson T."/>
            <person name="Walk T."/>
            <person name="White J."/>
            <person name="Yandava C."/>
            <person name="Burger G."/>
            <person name="Gray M.W."/>
            <person name="Holland P.W.H."/>
            <person name="King N."/>
            <person name="Lang F.B.F."/>
            <person name="Roger A.J."/>
            <person name="Ruiz-Trillo I."/>
            <person name="Lander E."/>
            <person name="Nusbaum C."/>
        </authorList>
    </citation>
    <scope>NUCLEOTIDE SEQUENCE [LARGE SCALE GENOMIC DNA]</scope>
    <source>
        <strain evidence="1 2">ATCC 50062</strain>
    </source>
</reference>
<dbReference type="Gene3D" id="1.25.40.20">
    <property type="entry name" value="Ankyrin repeat-containing domain"/>
    <property type="match status" value="1"/>
</dbReference>
<evidence type="ECO:0000313" key="1">
    <source>
        <dbReference type="EMBL" id="KNC47678.1"/>
    </source>
</evidence>
<dbReference type="RefSeq" id="XP_013759162.1">
    <property type="nucleotide sequence ID" value="XM_013903708.1"/>
</dbReference>
<dbReference type="InterPro" id="IPR036770">
    <property type="entry name" value="Ankyrin_rpt-contain_sf"/>
</dbReference>
<dbReference type="OrthoDB" id="163438at2759"/>
<proteinExistence type="predicted"/>